<dbReference type="RefSeq" id="WP_131899959.1">
    <property type="nucleotide sequence ID" value="NZ_SMKU01000230.1"/>
</dbReference>
<keyword evidence="3" id="KW-1185">Reference proteome</keyword>
<dbReference type="OrthoDB" id="3477835at2"/>
<organism evidence="2 3">
    <name type="scientific">Actinomadura rubrisoli</name>
    <dbReference type="NCBI Taxonomy" id="2530368"/>
    <lineage>
        <taxon>Bacteria</taxon>
        <taxon>Bacillati</taxon>
        <taxon>Actinomycetota</taxon>
        <taxon>Actinomycetes</taxon>
        <taxon>Streptosporangiales</taxon>
        <taxon>Thermomonosporaceae</taxon>
        <taxon>Actinomadura</taxon>
    </lineage>
</organism>
<reference evidence="2 3" key="1">
    <citation type="submission" date="2019-03" db="EMBL/GenBank/DDBJ databases">
        <title>Draft genome sequences of novel Actinobacteria.</title>
        <authorList>
            <person name="Sahin N."/>
            <person name="Ay H."/>
            <person name="Saygin H."/>
        </authorList>
    </citation>
    <scope>NUCLEOTIDE SEQUENCE [LARGE SCALE GENOMIC DNA]</scope>
    <source>
        <strain evidence="2 3">H3C3</strain>
    </source>
</reference>
<proteinExistence type="predicted"/>
<dbReference type="AlphaFoldDB" id="A0A4R5AP84"/>
<accession>A0A4R5AP84</accession>
<evidence type="ECO:0000313" key="2">
    <source>
        <dbReference type="EMBL" id="TDD74838.1"/>
    </source>
</evidence>
<dbReference type="EMBL" id="SMKU01000230">
    <property type="protein sequence ID" value="TDD74838.1"/>
    <property type="molecule type" value="Genomic_DNA"/>
</dbReference>
<feature type="region of interest" description="Disordered" evidence="1">
    <location>
        <begin position="1"/>
        <end position="21"/>
    </location>
</feature>
<name>A0A4R5AP84_9ACTN</name>
<protein>
    <submittedName>
        <fullName evidence="2">Uncharacterized protein</fullName>
    </submittedName>
</protein>
<gene>
    <name evidence="2" type="ORF">E1298_32095</name>
</gene>
<evidence type="ECO:0000313" key="3">
    <source>
        <dbReference type="Proteomes" id="UP000294513"/>
    </source>
</evidence>
<sequence>MIEIRADEHDRPITADGPHNNERTRAVAAGIDTAFRLLNYATMSTNGLTYPSDVYSVLGELSAAVSKLPQALRQMAEFIDGQVTSGRAREHPDYGRYGGDAEAAARALASVTREASAAATRLGRLLGEAQSTVRGLEAADG</sequence>
<dbReference type="Proteomes" id="UP000294513">
    <property type="component" value="Unassembled WGS sequence"/>
</dbReference>
<comment type="caution">
    <text evidence="2">The sequence shown here is derived from an EMBL/GenBank/DDBJ whole genome shotgun (WGS) entry which is preliminary data.</text>
</comment>
<evidence type="ECO:0000256" key="1">
    <source>
        <dbReference type="SAM" id="MobiDB-lite"/>
    </source>
</evidence>